<dbReference type="Proteomes" id="UP001223586">
    <property type="component" value="Unassembled WGS sequence"/>
</dbReference>
<sequence>MKKTMVFAHRGASGTHPENTMEAFIAAEAMEADGIELDVQLSADGEIVVIHDRKVNRTTNKKGHVKHYTLRELKKMDASYMWKHLNRKHYIPTLVEVFDWLCTNTLICNVEFKSNKSNSLELENKVVQLVRDYQLEDRIIFSSFNHYSIVHCHQIAPEIETAPLYSENIFMPWVYAESIGAKGIHPKWGVISEQAIRATEENGISVRPYTVNRERDLQRLFSYQCTAVITDFPALAVKLRDKKY</sequence>
<evidence type="ECO:0000313" key="2">
    <source>
        <dbReference type="EMBL" id="MDQ0175123.1"/>
    </source>
</evidence>
<protein>
    <submittedName>
        <fullName evidence="2">Glycerophosphoryl diester phosphodiesterase</fullName>
        <ecNumber evidence="2">3.1.4.46</ecNumber>
    </submittedName>
</protein>
<accession>A0ABT9WPB4</accession>
<comment type="caution">
    <text evidence="2">The sequence shown here is derived from an EMBL/GenBank/DDBJ whole genome shotgun (WGS) entry which is preliminary data.</text>
</comment>
<gene>
    <name evidence="2" type="ORF">J2S08_000957</name>
</gene>
<dbReference type="PANTHER" id="PTHR46211:SF1">
    <property type="entry name" value="GLYCEROPHOSPHODIESTER PHOSPHODIESTERASE, CYTOPLASMIC"/>
    <property type="match status" value="1"/>
</dbReference>
<dbReference type="Pfam" id="PF03009">
    <property type="entry name" value="GDPD"/>
    <property type="match status" value="1"/>
</dbReference>
<dbReference type="RefSeq" id="WP_307227150.1">
    <property type="nucleotide sequence ID" value="NZ_JAUSTT010000004.1"/>
</dbReference>
<dbReference type="CDD" id="cd08563">
    <property type="entry name" value="GDPD_TtGDE_like"/>
    <property type="match status" value="1"/>
</dbReference>
<dbReference type="Gene3D" id="3.20.20.190">
    <property type="entry name" value="Phosphatidylinositol (PI) phosphodiesterase"/>
    <property type="match status" value="1"/>
</dbReference>
<name>A0ABT9WPB4_9BACI</name>
<dbReference type="SUPFAM" id="SSF51695">
    <property type="entry name" value="PLC-like phosphodiesterases"/>
    <property type="match status" value="1"/>
</dbReference>
<dbReference type="GO" id="GO:0008889">
    <property type="term" value="F:glycerophosphodiester phosphodiesterase activity"/>
    <property type="evidence" value="ECO:0007669"/>
    <property type="project" value="UniProtKB-EC"/>
</dbReference>
<evidence type="ECO:0000259" key="1">
    <source>
        <dbReference type="PROSITE" id="PS51704"/>
    </source>
</evidence>
<keyword evidence="2" id="KW-0378">Hydrolase</keyword>
<dbReference type="EMBL" id="JAUSTT010000004">
    <property type="protein sequence ID" value="MDQ0175123.1"/>
    <property type="molecule type" value="Genomic_DNA"/>
</dbReference>
<keyword evidence="3" id="KW-1185">Reference proteome</keyword>
<dbReference type="InterPro" id="IPR030395">
    <property type="entry name" value="GP_PDE_dom"/>
</dbReference>
<organism evidence="2 3">
    <name type="scientific">Bacillus chungangensis</name>
    <dbReference type="NCBI Taxonomy" id="587633"/>
    <lineage>
        <taxon>Bacteria</taxon>
        <taxon>Bacillati</taxon>
        <taxon>Bacillota</taxon>
        <taxon>Bacilli</taxon>
        <taxon>Bacillales</taxon>
        <taxon>Bacillaceae</taxon>
        <taxon>Bacillus</taxon>
    </lineage>
</organism>
<dbReference type="EC" id="3.1.4.46" evidence="2"/>
<dbReference type="PROSITE" id="PS51704">
    <property type="entry name" value="GP_PDE"/>
    <property type="match status" value="1"/>
</dbReference>
<reference evidence="2 3" key="1">
    <citation type="submission" date="2023-07" db="EMBL/GenBank/DDBJ databases">
        <title>Genomic Encyclopedia of Type Strains, Phase IV (KMG-IV): sequencing the most valuable type-strain genomes for metagenomic binning, comparative biology and taxonomic classification.</title>
        <authorList>
            <person name="Goeker M."/>
        </authorList>
    </citation>
    <scope>NUCLEOTIDE SEQUENCE [LARGE SCALE GENOMIC DNA]</scope>
    <source>
        <strain evidence="2 3">DSM 23837</strain>
    </source>
</reference>
<feature type="domain" description="GP-PDE" evidence="1">
    <location>
        <begin position="4"/>
        <end position="240"/>
    </location>
</feature>
<proteinExistence type="predicted"/>
<evidence type="ECO:0000313" key="3">
    <source>
        <dbReference type="Proteomes" id="UP001223586"/>
    </source>
</evidence>
<dbReference type="PANTHER" id="PTHR46211">
    <property type="entry name" value="GLYCEROPHOSPHORYL DIESTER PHOSPHODIESTERASE"/>
    <property type="match status" value="1"/>
</dbReference>
<dbReference type="InterPro" id="IPR017946">
    <property type="entry name" value="PLC-like_Pdiesterase_TIM-brl"/>
</dbReference>